<evidence type="ECO:0000256" key="7">
    <source>
        <dbReference type="SAM" id="Phobius"/>
    </source>
</evidence>
<dbReference type="InterPro" id="IPR011701">
    <property type="entry name" value="MFS"/>
</dbReference>
<dbReference type="InterPro" id="IPR004638">
    <property type="entry name" value="EmrB-like"/>
</dbReference>
<dbReference type="Gene3D" id="1.20.1720.10">
    <property type="entry name" value="Multidrug resistance protein D"/>
    <property type="match status" value="1"/>
</dbReference>
<evidence type="ECO:0000259" key="8">
    <source>
        <dbReference type="PROSITE" id="PS50850"/>
    </source>
</evidence>
<dbReference type="OrthoDB" id="9807274at2"/>
<evidence type="ECO:0000313" key="9">
    <source>
        <dbReference type="EMBL" id="TPG25238.1"/>
    </source>
</evidence>
<feature type="transmembrane region" description="Helical" evidence="7">
    <location>
        <begin position="214"/>
        <end position="236"/>
    </location>
</feature>
<evidence type="ECO:0000256" key="2">
    <source>
        <dbReference type="ARBA" id="ARBA00022448"/>
    </source>
</evidence>
<dbReference type="GO" id="GO:0022857">
    <property type="term" value="F:transmembrane transporter activity"/>
    <property type="evidence" value="ECO:0007669"/>
    <property type="project" value="InterPro"/>
</dbReference>
<dbReference type="PROSITE" id="PS50850">
    <property type="entry name" value="MFS"/>
    <property type="match status" value="1"/>
</dbReference>
<name>A0A502DIX1_9BURK</name>
<keyword evidence="6 7" id="KW-0472">Membrane</keyword>
<feature type="transmembrane region" description="Helical" evidence="7">
    <location>
        <begin position="183"/>
        <end position="202"/>
    </location>
</feature>
<comment type="subcellular location">
    <subcellularLocation>
        <location evidence="1">Cell membrane</location>
        <topology evidence="1">Multi-pass membrane protein</topology>
    </subcellularLocation>
</comment>
<dbReference type="InterPro" id="IPR036259">
    <property type="entry name" value="MFS_trans_sf"/>
</dbReference>
<reference evidence="9 10" key="1">
    <citation type="journal article" date="2019" name="Environ. Microbiol.">
        <title>Species interactions and distinct microbial communities in high Arctic permafrost affected cryosols are associated with the CH4 and CO2 gas fluxes.</title>
        <authorList>
            <person name="Altshuler I."/>
            <person name="Hamel J."/>
            <person name="Turney S."/>
            <person name="Magnuson E."/>
            <person name="Levesque R."/>
            <person name="Greer C."/>
            <person name="Whyte L.G."/>
        </authorList>
    </citation>
    <scope>NUCLEOTIDE SEQUENCE [LARGE SCALE GENOMIC DNA]</scope>
    <source>
        <strain evidence="9 10">S06.C</strain>
    </source>
</reference>
<comment type="caution">
    <text evidence="9">The sequence shown here is derived from an EMBL/GenBank/DDBJ whole genome shotgun (WGS) entry which is preliminary data.</text>
</comment>
<feature type="transmembrane region" description="Helical" evidence="7">
    <location>
        <begin position="155"/>
        <end position="177"/>
    </location>
</feature>
<accession>A0A502DIX1</accession>
<keyword evidence="4 7" id="KW-0812">Transmembrane</keyword>
<feature type="transmembrane region" description="Helical" evidence="7">
    <location>
        <begin position="374"/>
        <end position="397"/>
    </location>
</feature>
<dbReference type="InterPro" id="IPR020846">
    <property type="entry name" value="MFS_dom"/>
</dbReference>
<evidence type="ECO:0000256" key="5">
    <source>
        <dbReference type="ARBA" id="ARBA00022989"/>
    </source>
</evidence>
<feature type="transmembrane region" description="Helical" evidence="7">
    <location>
        <begin position="97"/>
        <end position="116"/>
    </location>
</feature>
<dbReference type="PANTHER" id="PTHR42718">
    <property type="entry name" value="MAJOR FACILITATOR SUPERFAMILY MULTIDRUG TRANSPORTER MFSC"/>
    <property type="match status" value="1"/>
</dbReference>
<proteinExistence type="predicted"/>
<sequence>MTQIGKPPCDDAAIRSGEVAAPCSDAAKRGILLAAILGSSMAFIDGTVVNVALPAIQRDLHADAFQAQWVVESYALFLAALLLVGGSLGDHFGRRRIFAIGVALFAVASAGCAMSATVQQLIAARAVQGIGAALLVPGSLALISASFPEGERGKAIGTWSGASGITAAIGPVIGGWLVDQYSWTWAFLINVPMAAVVLWVVWRRVPESRSPSAGGLDGWGAVLATVGLGGIVYAFIEAPVQQWHSPAVLAAMAVGLVASGLFVWIEAHARAPMLPLDLFARRNFGGANALTLLLYAALGGGLYFFPLNLIQVQGYSATVAGAALLPFIVIMFLFSAKAGQLVDRFGPRLPLVVGPVIAGLGFMLFAVPGVGADYWTAFFPAVLVLGIGMTITVAPLTTTVMNAVGPDQAGIASGVNNAVSRTAAVLAVAVFGLVMAWAFDASMAAALREMQASPELAVHMVAQRSRLAAAEAPPGLDAASAHAVKAAVQQAFVAGFRWVMGISALLALLSAASAWLWIGGGGMSANGQRRDG</sequence>
<feature type="transmembrane region" description="Helical" evidence="7">
    <location>
        <begin position="122"/>
        <end position="143"/>
    </location>
</feature>
<evidence type="ECO:0000256" key="3">
    <source>
        <dbReference type="ARBA" id="ARBA00022475"/>
    </source>
</evidence>
<dbReference type="AlphaFoldDB" id="A0A502DIX1"/>
<evidence type="ECO:0000256" key="4">
    <source>
        <dbReference type="ARBA" id="ARBA00022692"/>
    </source>
</evidence>
<evidence type="ECO:0000313" key="10">
    <source>
        <dbReference type="Proteomes" id="UP000319212"/>
    </source>
</evidence>
<keyword evidence="5 7" id="KW-1133">Transmembrane helix</keyword>
<keyword evidence="3" id="KW-1003">Cell membrane</keyword>
<dbReference type="RefSeq" id="WP_140843739.1">
    <property type="nucleotide sequence ID" value="NZ_RCZI01000005.1"/>
</dbReference>
<gene>
    <name evidence="9" type="ORF">EAH82_16930</name>
</gene>
<feature type="transmembrane region" description="Helical" evidence="7">
    <location>
        <begin position="248"/>
        <end position="265"/>
    </location>
</feature>
<feature type="transmembrane region" description="Helical" evidence="7">
    <location>
        <begin position="65"/>
        <end position="85"/>
    </location>
</feature>
<protein>
    <submittedName>
        <fullName evidence="9">DHA2 family efflux MFS transporter permease subunit</fullName>
    </submittedName>
</protein>
<dbReference type="GO" id="GO:0005886">
    <property type="term" value="C:plasma membrane"/>
    <property type="evidence" value="ECO:0007669"/>
    <property type="project" value="UniProtKB-SubCell"/>
</dbReference>
<feature type="transmembrane region" description="Helical" evidence="7">
    <location>
        <begin position="317"/>
        <end position="336"/>
    </location>
</feature>
<dbReference type="Gene3D" id="1.20.1250.20">
    <property type="entry name" value="MFS general substrate transporter like domains"/>
    <property type="match status" value="1"/>
</dbReference>
<feature type="transmembrane region" description="Helical" evidence="7">
    <location>
        <begin position="418"/>
        <end position="439"/>
    </location>
</feature>
<dbReference type="EMBL" id="RCZI01000005">
    <property type="protein sequence ID" value="TPG25238.1"/>
    <property type="molecule type" value="Genomic_DNA"/>
</dbReference>
<dbReference type="PANTHER" id="PTHR42718:SF42">
    <property type="entry name" value="EXPORT PROTEIN"/>
    <property type="match status" value="1"/>
</dbReference>
<organism evidence="9 10">
    <name type="scientific">Variovorax guangxiensis</name>
    <dbReference type="NCBI Taxonomy" id="1775474"/>
    <lineage>
        <taxon>Bacteria</taxon>
        <taxon>Pseudomonadati</taxon>
        <taxon>Pseudomonadota</taxon>
        <taxon>Betaproteobacteria</taxon>
        <taxon>Burkholderiales</taxon>
        <taxon>Comamonadaceae</taxon>
        <taxon>Variovorax</taxon>
    </lineage>
</organism>
<dbReference type="PRINTS" id="PR01036">
    <property type="entry name" value="TCRTETB"/>
</dbReference>
<feature type="domain" description="Major facilitator superfamily (MFS) profile" evidence="8">
    <location>
        <begin position="31"/>
        <end position="466"/>
    </location>
</feature>
<dbReference type="Pfam" id="PF07690">
    <property type="entry name" value="MFS_1"/>
    <property type="match status" value="1"/>
</dbReference>
<feature type="transmembrane region" description="Helical" evidence="7">
    <location>
        <begin position="31"/>
        <end position="53"/>
    </location>
</feature>
<evidence type="ECO:0000256" key="6">
    <source>
        <dbReference type="ARBA" id="ARBA00023136"/>
    </source>
</evidence>
<dbReference type="SUPFAM" id="SSF103473">
    <property type="entry name" value="MFS general substrate transporter"/>
    <property type="match status" value="1"/>
</dbReference>
<feature type="transmembrane region" description="Helical" evidence="7">
    <location>
        <begin position="286"/>
        <end position="305"/>
    </location>
</feature>
<evidence type="ECO:0000256" key="1">
    <source>
        <dbReference type="ARBA" id="ARBA00004651"/>
    </source>
</evidence>
<feature type="transmembrane region" description="Helical" evidence="7">
    <location>
        <begin position="498"/>
        <end position="520"/>
    </location>
</feature>
<dbReference type="CDD" id="cd17321">
    <property type="entry name" value="MFS_MMR_MDR_like"/>
    <property type="match status" value="1"/>
</dbReference>
<feature type="transmembrane region" description="Helical" evidence="7">
    <location>
        <begin position="348"/>
        <end position="368"/>
    </location>
</feature>
<dbReference type="Proteomes" id="UP000319212">
    <property type="component" value="Unassembled WGS sequence"/>
</dbReference>
<keyword evidence="2" id="KW-0813">Transport</keyword>
<dbReference type="NCBIfam" id="TIGR00711">
    <property type="entry name" value="efflux_EmrB"/>
    <property type="match status" value="1"/>
</dbReference>